<dbReference type="SUPFAM" id="SSF53098">
    <property type="entry name" value="Ribonuclease H-like"/>
    <property type="match status" value="1"/>
</dbReference>
<dbReference type="Gene3D" id="3.30.420.10">
    <property type="entry name" value="Ribonuclease H-like superfamily/Ribonuclease H"/>
    <property type="match status" value="1"/>
</dbReference>
<evidence type="ECO:0000313" key="2">
    <source>
        <dbReference type="EMBL" id="MCD2491153.1"/>
    </source>
</evidence>
<dbReference type="AlphaFoldDB" id="A0AAP2RHT7"/>
<gene>
    <name evidence="2" type="ORF">LQE92_00750</name>
</gene>
<proteinExistence type="predicted"/>
<dbReference type="InterPro" id="IPR036397">
    <property type="entry name" value="RNaseH_sf"/>
</dbReference>
<dbReference type="Proteomes" id="UP001299265">
    <property type="component" value="Unassembled WGS sequence"/>
</dbReference>
<sequence>MRRLGNPEELLFFDIETTGLSSKKDMIYLIGCVYVKDGSWHLKQWFADSPEAERELLFHFLTFSSGFSTLVHFNGTTFDIPFLRERAAKFQTPSGRQTPASLDIYRKIRPLKKLLSLTDCKQKTLEAFLGIGREDPFNGGQLIEIYKEYLRSKDDRLFHVLILHNEEDVKGLPALLSLLSFQDFFGSRFHFEEERFHTYQTYEKETARELLVTCRNESEAVPVSCRFSSDSYTFSCKEDLLVLRIPVLNGTLKYFFQDYGNYYYLPEEDKALHKSVAAYVDKNHRVKATARTCYQKRDGLFIPFPETAAGEHPLFYEEYKSRPSYVEYQENMWLEDGLLEQFLSSSLSFLK</sequence>
<feature type="domain" description="YprB ribonuclease H-like" evidence="1">
    <location>
        <begin position="11"/>
        <end position="178"/>
    </location>
</feature>
<dbReference type="PANTHER" id="PTHR38462">
    <property type="entry name" value="EXONUCLEASE-LIKE PROTEIN"/>
    <property type="match status" value="1"/>
</dbReference>
<dbReference type="PANTHER" id="PTHR38462:SF1">
    <property type="entry name" value="YPRB RIBONUCLEASE H-LIKE DOMAIN-CONTAINING PROTEIN"/>
    <property type="match status" value="1"/>
</dbReference>
<name>A0AAP2RHT7_9FIRM</name>
<dbReference type="InterPro" id="IPR012337">
    <property type="entry name" value="RNaseH-like_sf"/>
</dbReference>
<comment type="caution">
    <text evidence="2">The sequence shown here is derived from an EMBL/GenBank/DDBJ whole genome shotgun (WGS) entry which is preliminary data.</text>
</comment>
<reference evidence="2 3" key="1">
    <citation type="submission" date="2021-11" db="EMBL/GenBank/DDBJ databases">
        <title>Lacrimispora sp. nov. NSJ-141 isolated from human feces.</title>
        <authorList>
            <person name="Abdugheni R."/>
        </authorList>
    </citation>
    <scope>NUCLEOTIDE SEQUENCE [LARGE SCALE GENOMIC DNA]</scope>
    <source>
        <strain evidence="2 3">NSJ-141</strain>
    </source>
</reference>
<dbReference type="Pfam" id="PF13482">
    <property type="entry name" value="RNase_H_2"/>
    <property type="match status" value="1"/>
</dbReference>
<dbReference type="InterPro" id="IPR038720">
    <property type="entry name" value="YprB_RNase_H-like_dom"/>
</dbReference>
<dbReference type="RefSeq" id="WP_231061106.1">
    <property type="nucleotide sequence ID" value="NZ_JAJNOR010000001.1"/>
</dbReference>
<keyword evidence="3" id="KW-1185">Reference proteome</keyword>
<dbReference type="GO" id="GO:0003676">
    <property type="term" value="F:nucleic acid binding"/>
    <property type="evidence" value="ECO:0007669"/>
    <property type="project" value="InterPro"/>
</dbReference>
<evidence type="ECO:0000313" key="3">
    <source>
        <dbReference type="Proteomes" id="UP001299265"/>
    </source>
</evidence>
<dbReference type="EMBL" id="JAJNOR010000001">
    <property type="protein sequence ID" value="MCD2491153.1"/>
    <property type="molecule type" value="Genomic_DNA"/>
</dbReference>
<evidence type="ECO:0000259" key="1">
    <source>
        <dbReference type="Pfam" id="PF13482"/>
    </source>
</evidence>
<accession>A0AAP2RHT7</accession>
<protein>
    <submittedName>
        <fullName evidence="2">Ribonuclease H-like domain-containing protein</fullName>
    </submittedName>
</protein>
<organism evidence="2 3">
    <name type="scientific">Lientehia hominis</name>
    <dbReference type="NCBI Taxonomy" id="2897778"/>
    <lineage>
        <taxon>Bacteria</taxon>
        <taxon>Bacillati</taxon>
        <taxon>Bacillota</taxon>
        <taxon>Clostridia</taxon>
        <taxon>Lachnospirales</taxon>
        <taxon>Lachnospiraceae</taxon>
        <taxon>Lientehia</taxon>
    </lineage>
</organism>